<evidence type="ECO:0000313" key="3">
    <source>
        <dbReference type="Proteomes" id="UP001056336"/>
    </source>
</evidence>
<protein>
    <submittedName>
        <fullName evidence="2">DciA family protein</fullName>
    </submittedName>
</protein>
<dbReference type="RefSeq" id="WP_249772174.1">
    <property type="nucleotide sequence ID" value="NZ_CP097332.1"/>
</dbReference>
<reference evidence="2" key="1">
    <citation type="journal article" date="2018" name="Int. J. Syst. Evol. Microbiol.">
        <title>Jatrophihabitans telluris sp. nov., isolated from sediment soil of lava forest wetlands and the emended description of the genus Jatrophihabitans.</title>
        <authorList>
            <person name="Lee K.C."/>
            <person name="Suh M.K."/>
            <person name="Eom M.K."/>
            <person name="Kim K.K."/>
            <person name="Kim J.S."/>
            <person name="Kim D.S."/>
            <person name="Ko S.H."/>
            <person name="Shin Y.K."/>
            <person name="Lee J.S."/>
        </authorList>
    </citation>
    <scope>NUCLEOTIDE SEQUENCE</scope>
    <source>
        <strain evidence="2">N237</strain>
    </source>
</reference>
<keyword evidence="3" id="KW-1185">Reference proteome</keyword>
<dbReference type="PANTHER" id="PTHR36456">
    <property type="entry name" value="UPF0232 PROTEIN SCO3875"/>
    <property type="match status" value="1"/>
</dbReference>
<feature type="compositionally biased region" description="Low complexity" evidence="1">
    <location>
        <begin position="20"/>
        <end position="39"/>
    </location>
</feature>
<feature type="compositionally biased region" description="Acidic residues" evidence="1">
    <location>
        <begin position="1"/>
        <end position="11"/>
    </location>
</feature>
<dbReference type="PANTHER" id="PTHR36456:SF1">
    <property type="entry name" value="UPF0232 PROTEIN SCO3875"/>
    <property type="match status" value="1"/>
</dbReference>
<feature type="region of interest" description="Disordered" evidence="1">
    <location>
        <begin position="1"/>
        <end position="64"/>
    </location>
</feature>
<dbReference type="EMBL" id="CP097332">
    <property type="protein sequence ID" value="UQX88558.1"/>
    <property type="molecule type" value="Genomic_DNA"/>
</dbReference>
<evidence type="ECO:0000313" key="2">
    <source>
        <dbReference type="EMBL" id="UQX88558.1"/>
    </source>
</evidence>
<dbReference type="Pfam" id="PF05258">
    <property type="entry name" value="DciA"/>
    <property type="match status" value="1"/>
</dbReference>
<accession>A0ABY4QZ08</accession>
<sequence>MDDGEPGDVEPDSTGSGDMAAGALAAARAMATGQGAARARAVRRRRRRNPDGPSYSGARPDERDPVAIGSIVGKAVGELGWVGPLAEARLMSQWDTVVGADIAARCRPVSLADGELRVQAESTAWATQLRLMAPQILARITADLPRGLVKRISISGPSGPSWKHGPWAMRGRGVRDTYG</sequence>
<name>A0ABY4QZ08_9ACTN</name>
<dbReference type="InterPro" id="IPR007922">
    <property type="entry name" value="DciA-like"/>
</dbReference>
<organism evidence="2 3">
    <name type="scientific">Jatrophihabitans telluris</name>
    <dbReference type="NCBI Taxonomy" id="2038343"/>
    <lineage>
        <taxon>Bacteria</taxon>
        <taxon>Bacillati</taxon>
        <taxon>Actinomycetota</taxon>
        <taxon>Actinomycetes</taxon>
        <taxon>Jatrophihabitantales</taxon>
        <taxon>Jatrophihabitantaceae</taxon>
        <taxon>Jatrophihabitans</taxon>
    </lineage>
</organism>
<proteinExistence type="predicted"/>
<evidence type="ECO:0000256" key="1">
    <source>
        <dbReference type="SAM" id="MobiDB-lite"/>
    </source>
</evidence>
<dbReference type="Proteomes" id="UP001056336">
    <property type="component" value="Chromosome"/>
</dbReference>
<gene>
    <name evidence="2" type="ORF">M6D93_00805</name>
</gene>
<reference evidence="2" key="2">
    <citation type="submission" date="2022-05" db="EMBL/GenBank/DDBJ databases">
        <authorList>
            <person name="Kim J.-S."/>
            <person name="Lee K."/>
            <person name="Suh M."/>
            <person name="Eom M."/>
            <person name="Kim J.-S."/>
            <person name="Kim D.-S."/>
            <person name="Ko S.-H."/>
            <person name="Shin Y."/>
            <person name="Lee J.-S."/>
        </authorList>
    </citation>
    <scope>NUCLEOTIDE SEQUENCE</scope>
    <source>
        <strain evidence="2">N237</strain>
    </source>
</reference>